<dbReference type="InterPro" id="IPR058240">
    <property type="entry name" value="rSAM_sf"/>
</dbReference>
<dbReference type="GO" id="GO:0003824">
    <property type="term" value="F:catalytic activity"/>
    <property type="evidence" value="ECO:0007669"/>
    <property type="project" value="InterPro"/>
</dbReference>
<dbReference type="InterPro" id="IPR006158">
    <property type="entry name" value="Cobalamin-bd"/>
</dbReference>
<dbReference type="PANTHER" id="PTHR43409">
    <property type="entry name" value="ANAEROBIC MAGNESIUM-PROTOPORPHYRIN IX MONOMETHYL ESTER CYCLASE-RELATED"/>
    <property type="match status" value="1"/>
</dbReference>
<dbReference type="RefSeq" id="WP_099325380.1">
    <property type="nucleotide sequence ID" value="NZ_CP049055.1"/>
</dbReference>
<keyword evidence="13" id="KW-1185">Reference proteome</keyword>
<dbReference type="InterPro" id="IPR006638">
    <property type="entry name" value="Elp3/MiaA/NifB-like_rSAM"/>
</dbReference>
<dbReference type="InterPro" id="IPR034466">
    <property type="entry name" value="Methyltransferase_Class_B"/>
</dbReference>
<dbReference type="SUPFAM" id="SSF102114">
    <property type="entry name" value="Radical SAM enzymes"/>
    <property type="match status" value="1"/>
</dbReference>
<keyword evidence="5" id="KW-0479">Metal-binding</keyword>
<dbReference type="PROSITE" id="PS51332">
    <property type="entry name" value="B12_BINDING"/>
    <property type="match status" value="1"/>
</dbReference>
<keyword evidence="3" id="KW-0808">Transferase</keyword>
<dbReference type="GO" id="GO:0046872">
    <property type="term" value="F:metal ion binding"/>
    <property type="evidence" value="ECO:0007669"/>
    <property type="project" value="UniProtKB-KW"/>
</dbReference>
<keyword evidence="2" id="KW-0489">Methyltransferase</keyword>
<evidence type="ECO:0000313" key="14">
    <source>
        <dbReference type="Proteomes" id="UP000501926"/>
    </source>
</evidence>
<dbReference type="Proteomes" id="UP000501926">
    <property type="component" value="Chromosome"/>
</dbReference>
<evidence type="ECO:0000313" key="11">
    <source>
        <dbReference type="EMBL" id="QII14285.1"/>
    </source>
</evidence>
<evidence type="ECO:0000259" key="9">
    <source>
        <dbReference type="PROSITE" id="PS51918"/>
    </source>
</evidence>
<evidence type="ECO:0000313" key="12">
    <source>
        <dbReference type="EMBL" id="SOH04693.1"/>
    </source>
</evidence>
<proteinExistence type="predicted"/>
<dbReference type="EMBL" id="CT573073">
    <property type="protein sequence ID" value="CAJ71240.1"/>
    <property type="molecule type" value="Genomic_DNA"/>
</dbReference>
<evidence type="ECO:0000256" key="7">
    <source>
        <dbReference type="ARBA" id="ARBA00023014"/>
    </source>
</evidence>
<organism evidence="10">
    <name type="scientific">Kuenenia stuttgartiensis</name>
    <dbReference type="NCBI Taxonomy" id="174633"/>
    <lineage>
        <taxon>Bacteria</taxon>
        <taxon>Pseudomonadati</taxon>
        <taxon>Planctomycetota</taxon>
        <taxon>Candidatus Brocadiia</taxon>
        <taxon>Candidatus Brocadiales</taxon>
        <taxon>Candidatus Brocadiaceae</taxon>
        <taxon>Candidatus Kuenenia</taxon>
    </lineage>
</organism>
<evidence type="ECO:0000259" key="8">
    <source>
        <dbReference type="PROSITE" id="PS51332"/>
    </source>
</evidence>
<dbReference type="GO" id="GO:0005829">
    <property type="term" value="C:cytosol"/>
    <property type="evidence" value="ECO:0007669"/>
    <property type="project" value="TreeGrafter"/>
</dbReference>
<dbReference type="PROSITE" id="PS51918">
    <property type="entry name" value="RADICAL_SAM"/>
    <property type="match status" value="1"/>
</dbReference>
<evidence type="ECO:0000256" key="6">
    <source>
        <dbReference type="ARBA" id="ARBA00023004"/>
    </source>
</evidence>
<dbReference type="SMART" id="SM00729">
    <property type="entry name" value="Elp3"/>
    <property type="match status" value="1"/>
</dbReference>
<dbReference type="InterPro" id="IPR023404">
    <property type="entry name" value="rSAM_horseshoe"/>
</dbReference>
<dbReference type="CDD" id="cd01335">
    <property type="entry name" value="Radical_SAM"/>
    <property type="match status" value="1"/>
</dbReference>
<dbReference type="SFLD" id="SFLDS00029">
    <property type="entry name" value="Radical_SAM"/>
    <property type="match status" value="1"/>
</dbReference>
<accession>Q1PVH8</accession>
<reference evidence="10" key="1">
    <citation type="journal article" date="2006" name="Nature">
        <title>Deciphering the evolution and metabolism of an anammox bacterium from a community genome.</title>
        <authorList>
            <person name="Strous M."/>
            <person name="Pelletier E."/>
            <person name="Mangenot S."/>
            <person name="Rattei T."/>
            <person name="Lehner A."/>
            <person name="Taylor M.W."/>
            <person name="Horn M."/>
            <person name="Daims H."/>
            <person name="Bartol-Mavel D."/>
            <person name="Wincker P."/>
            <person name="Barbe V."/>
            <person name="Fonknechten N."/>
            <person name="Vallenet D."/>
            <person name="Segurens B."/>
            <person name="Schenowitz-Truong C."/>
            <person name="Medigue C."/>
            <person name="Collingro A."/>
            <person name="Snel B."/>
            <person name="Dutilh B.E."/>
            <person name="OpDenCamp H.J.M."/>
            <person name="vanDerDrift C."/>
            <person name="Cirpus I."/>
            <person name="vanDePas-Schoonen K.T."/>
            <person name="Harhangi H.R."/>
            <person name="vanNiftrik L."/>
            <person name="Schmid M."/>
            <person name="Keltjens J."/>
            <person name="vanDeVossenberg J."/>
            <person name="Kartal B."/>
            <person name="Meier H."/>
            <person name="Frishman D."/>
            <person name="Huynen M.A."/>
            <person name="Mewes H."/>
            <person name="Weissenbach J."/>
            <person name="Jetten M.S.M."/>
            <person name="Wagner M."/>
            <person name="LePaslier D."/>
        </authorList>
    </citation>
    <scope>NUCLEOTIDE SEQUENCE</scope>
</reference>
<dbReference type="SFLD" id="SFLDG01123">
    <property type="entry name" value="methyltransferase_(Class_B)"/>
    <property type="match status" value="1"/>
</dbReference>
<dbReference type="Gene3D" id="3.40.50.280">
    <property type="entry name" value="Cobalamin-binding domain"/>
    <property type="match status" value="1"/>
</dbReference>
<reference evidence="12" key="4">
    <citation type="submission" date="2017-10" db="EMBL/GenBank/DDBJ databases">
        <authorList>
            <person name="Banno H."/>
            <person name="Chua N.-H."/>
        </authorList>
    </citation>
    <scope>NUCLEOTIDE SEQUENCE [LARGE SCALE GENOMIC DNA]</scope>
    <source>
        <strain evidence="12">Kuenenia_mbr1_ru-nijmegen</strain>
    </source>
</reference>
<evidence type="ECO:0000256" key="1">
    <source>
        <dbReference type="ARBA" id="ARBA00001966"/>
    </source>
</evidence>
<evidence type="ECO:0000256" key="5">
    <source>
        <dbReference type="ARBA" id="ARBA00022723"/>
    </source>
</evidence>
<dbReference type="InterPro" id="IPR051198">
    <property type="entry name" value="BchE-like"/>
</dbReference>
<sequence length="455" mass="52668">MKKLLLINPVGRRSGYLLSKFSTFPPLGLAYVAAVTPSNWNVKIVDENFDKFVFEEADLVAITAFTTTISRAYEIARMYRERKTKVVMGGIHVSMLPDEALQYADAVLIGEAEGIWERVINDFENNRLSSKYVGVQMDLTTFKTTPRHDLLHPDYFWHSVQTSRGCPFNCYFCSVSKHLGKAYRQRKPQEILNELEEIKGKYITFVDDNLIGYTTESKARAMELFKGMIQRKLHKRWWMQTSINAADDERVIELAAQSGCLYVFIGFETISQGMLKDMKKGINLKIGVENYKKVVDRFHKYGIGVLGAFIIGNDNESSLYYKKLADFLVQSGIDIVQITLLTPLPGTQLMDQLRGEGRLLYQNFPQDWDKYRFSYLVHPPQGVEIDTVYIGNNYIKNRIYSFPTFQFRLMKSFLKLKSMRNFYAIYKSNKAGKKSWLNSHYHQKYPSVFKSDSEF</sequence>
<keyword evidence="4" id="KW-0949">S-adenosyl-L-methionine</keyword>
<evidence type="ECO:0000256" key="4">
    <source>
        <dbReference type="ARBA" id="ARBA00022691"/>
    </source>
</evidence>
<evidence type="ECO:0000313" key="10">
    <source>
        <dbReference type="EMBL" id="CAJ71240.1"/>
    </source>
</evidence>
<comment type="cofactor">
    <cofactor evidence="1">
        <name>[4Fe-4S] cluster</name>
        <dbReference type="ChEBI" id="CHEBI:49883"/>
    </cofactor>
</comment>
<gene>
    <name evidence="11" type="ORF">KsCSTR_49080</name>
    <name evidence="12" type="ORF">KSMBR1_2196</name>
    <name evidence="10" type="ORF">kustc0495</name>
</gene>
<dbReference type="GO" id="GO:0051539">
    <property type="term" value="F:4 iron, 4 sulfur cluster binding"/>
    <property type="evidence" value="ECO:0007669"/>
    <property type="project" value="UniProtKB-KW"/>
</dbReference>
<dbReference type="GO" id="GO:0031419">
    <property type="term" value="F:cobalamin binding"/>
    <property type="evidence" value="ECO:0007669"/>
    <property type="project" value="InterPro"/>
</dbReference>
<evidence type="ECO:0000256" key="2">
    <source>
        <dbReference type="ARBA" id="ARBA00022603"/>
    </source>
</evidence>
<dbReference type="Pfam" id="PF04055">
    <property type="entry name" value="Radical_SAM"/>
    <property type="match status" value="1"/>
</dbReference>
<reference evidence="10" key="2">
    <citation type="submission" date="2006-01" db="EMBL/GenBank/DDBJ databases">
        <authorList>
            <person name="Genoscope"/>
        </authorList>
    </citation>
    <scope>NUCLEOTIDE SEQUENCE</scope>
</reference>
<dbReference type="KEGG" id="kst:KSMBR1_2196"/>
<reference evidence="11 14" key="5">
    <citation type="submission" date="2020-02" db="EMBL/GenBank/DDBJ databases">
        <title>Newly sequenced genome of strain CSTR1 showed variability in Candidatus Kuenenia stuttgartiensis genomes.</title>
        <authorList>
            <person name="Ding C."/>
            <person name="Adrian L."/>
        </authorList>
    </citation>
    <scope>NUCLEOTIDE SEQUENCE [LARGE SCALE GENOMIC DNA]</scope>
    <source>
        <strain evidence="11 14">CSTR1</strain>
    </source>
</reference>
<protein>
    <submittedName>
        <fullName evidence="10">Uncharacterized protein</fullName>
    </submittedName>
</protein>
<feature type="domain" description="Radical SAM core" evidence="9">
    <location>
        <begin position="152"/>
        <end position="376"/>
    </location>
</feature>
<dbReference type="AlphaFoldDB" id="Q1PVH8"/>
<reference evidence="13" key="3">
    <citation type="submission" date="2017-10" db="EMBL/GenBank/DDBJ databases">
        <authorList>
            <person name="Frank J."/>
        </authorList>
    </citation>
    <scope>NUCLEOTIDE SEQUENCE [LARGE SCALE GENOMIC DNA]</scope>
</reference>
<name>Q1PVH8_KUEST</name>
<dbReference type="Pfam" id="PF02310">
    <property type="entry name" value="B12-binding"/>
    <property type="match status" value="1"/>
</dbReference>
<dbReference type="OrthoDB" id="9801424at2"/>
<dbReference type="EMBL" id="LT934425">
    <property type="protein sequence ID" value="SOH04693.1"/>
    <property type="molecule type" value="Genomic_DNA"/>
</dbReference>
<dbReference type="CDD" id="cd02068">
    <property type="entry name" value="radical_SAM_B12_BD"/>
    <property type="match status" value="1"/>
</dbReference>
<dbReference type="Gene3D" id="3.80.30.20">
    <property type="entry name" value="tm_1862 like domain"/>
    <property type="match status" value="1"/>
</dbReference>
<dbReference type="InterPro" id="IPR007197">
    <property type="entry name" value="rSAM"/>
</dbReference>
<keyword evidence="7" id="KW-0411">Iron-sulfur</keyword>
<keyword evidence="6" id="KW-0408">Iron</keyword>
<evidence type="ECO:0000256" key="3">
    <source>
        <dbReference type="ARBA" id="ARBA00022679"/>
    </source>
</evidence>
<dbReference type="SFLD" id="SFLDG01082">
    <property type="entry name" value="B12-binding_domain_containing"/>
    <property type="match status" value="1"/>
</dbReference>
<feature type="domain" description="B12-binding" evidence="8">
    <location>
        <begin position="45"/>
        <end position="130"/>
    </location>
</feature>
<dbReference type="PANTHER" id="PTHR43409:SF7">
    <property type="entry name" value="BLL1977 PROTEIN"/>
    <property type="match status" value="1"/>
</dbReference>
<dbReference type="Proteomes" id="UP000221734">
    <property type="component" value="Chromosome Kuenenia_stuttgartiensis_MBR1"/>
</dbReference>
<evidence type="ECO:0000313" key="13">
    <source>
        <dbReference type="Proteomes" id="UP000221734"/>
    </source>
</evidence>
<dbReference type="EMBL" id="CP049055">
    <property type="protein sequence ID" value="QII14285.1"/>
    <property type="molecule type" value="Genomic_DNA"/>
</dbReference>